<organism evidence="4 5">
    <name type="scientific">Candidatus Defluviibacterium haderslevense</name>
    <dbReference type="NCBI Taxonomy" id="2981993"/>
    <lineage>
        <taxon>Bacteria</taxon>
        <taxon>Pseudomonadati</taxon>
        <taxon>Bacteroidota</taxon>
        <taxon>Saprospiria</taxon>
        <taxon>Saprospirales</taxon>
        <taxon>Saprospiraceae</taxon>
        <taxon>Candidatus Defluviibacterium</taxon>
    </lineage>
</organism>
<evidence type="ECO:0000256" key="1">
    <source>
        <dbReference type="ARBA" id="ARBA00008779"/>
    </source>
</evidence>
<name>A0A9D7SC00_9BACT</name>
<reference evidence="4 5" key="1">
    <citation type="submission" date="2020-10" db="EMBL/GenBank/DDBJ databases">
        <title>Connecting structure to function with the recovery of over 1000 high-quality activated sludge metagenome-assembled genomes encoding full-length rRNA genes using long-read sequencing.</title>
        <authorList>
            <person name="Singleton C.M."/>
            <person name="Petriglieri F."/>
            <person name="Kristensen J.M."/>
            <person name="Kirkegaard R.H."/>
            <person name="Michaelsen T.Y."/>
            <person name="Andersen M.H."/>
            <person name="Karst S.M."/>
            <person name="Dueholm M.S."/>
            <person name="Nielsen P.H."/>
            <person name="Albertsen M."/>
        </authorList>
    </citation>
    <scope>NUCLEOTIDE SEQUENCE [LARGE SCALE GENOMIC DNA]</scope>
    <source>
        <strain evidence="4">Ribe_18-Q3-R11-54_BAT3C.373</strain>
    </source>
</reference>
<evidence type="ECO:0000313" key="5">
    <source>
        <dbReference type="Proteomes" id="UP000808349"/>
    </source>
</evidence>
<proteinExistence type="inferred from homology"/>
<sequence length="527" mass="59319">MKKLSLIFILFYIALNSQAQHNVILIIADDIGTDYFGFYEEGKDTVDVPNIRSLLKKGIRFSNAMSNPVCSATRAGILTGRYSFRTKVGGIVGGEGGSGQLDTSETTIPRLLNVYNSNIAKANIGKWHLQQAMPVANLKFPNVLGYDHYEGGFIGQLPSYTNWTKHTNGVASTITNYATSENVNNAVSWIKLQKGNPFFLWLAFNAPHAPYHLPPANLHKYNNLSGTNQDIMQNPKSYFKAAMQALDTELGRLFDSLRVMNRLDSTDFIFIGDNGNETRTVQIADTGRAKGTVYQYGVHVPFIIAGPSVINPNRTSDALVNTADIFATVLELFGMSNWSTQIKPNKPVDSKSLLPIIKNTNTEIRPWSFCEIFRLMPDARDAKAMRNFDYKLFRFDDGRQEFYHLKNDPEEHVDLLKGSLNNEDVANYNYLCNEMTNLLGTGNLCKQVVGTQAINSLNKFAYPNPFISYIHVLPEYERDLFYLINAVGHIVYTGNDIIKQDFSNLEKGLYFLKHVNNRNQAIKIIKE</sequence>
<dbReference type="Pfam" id="PF00884">
    <property type="entry name" value="Sulfatase"/>
    <property type="match status" value="1"/>
</dbReference>
<dbReference type="Gene3D" id="3.40.720.10">
    <property type="entry name" value="Alkaline Phosphatase, subunit A"/>
    <property type="match status" value="1"/>
</dbReference>
<dbReference type="SUPFAM" id="SSF53649">
    <property type="entry name" value="Alkaline phosphatase-like"/>
    <property type="match status" value="1"/>
</dbReference>
<dbReference type="InterPro" id="IPR017850">
    <property type="entry name" value="Alkaline_phosphatase_core_sf"/>
</dbReference>
<dbReference type="InterPro" id="IPR000917">
    <property type="entry name" value="Sulfatase_N"/>
</dbReference>
<feature type="chain" id="PRO_5039601216" evidence="2">
    <location>
        <begin position="20"/>
        <end position="527"/>
    </location>
</feature>
<keyword evidence="4" id="KW-0378">Hydrolase</keyword>
<feature type="signal peptide" evidence="2">
    <location>
        <begin position="1"/>
        <end position="19"/>
    </location>
</feature>
<dbReference type="InterPro" id="IPR026444">
    <property type="entry name" value="Secre_tail"/>
</dbReference>
<dbReference type="EMBL" id="JADKFW010000012">
    <property type="protein sequence ID" value="MBK9718626.1"/>
    <property type="molecule type" value="Genomic_DNA"/>
</dbReference>
<dbReference type="GO" id="GO:0004065">
    <property type="term" value="F:arylsulfatase activity"/>
    <property type="evidence" value="ECO:0007669"/>
    <property type="project" value="TreeGrafter"/>
</dbReference>
<gene>
    <name evidence="4" type="ORF">IPO85_14155</name>
</gene>
<comment type="caution">
    <text evidence="4">The sequence shown here is derived from an EMBL/GenBank/DDBJ whole genome shotgun (WGS) entry which is preliminary data.</text>
</comment>
<protein>
    <submittedName>
        <fullName evidence="4">Sulfatase-like hydrolase/transferase</fullName>
    </submittedName>
</protein>
<dbReference type="Proteomes" id="UP000808349">
    <property type="component" value="Unassembled WGS sequence"/>
</dbReference>
<dbReference type="AlphaFoldDB" id="A0A9D7SC00"/>
<evidence type="ECO:0000256" key="2">
    <source>
        <dbReference type="SAM" id="SignalP"/>
    </source>
</evidence>
<dbReference type="InterPro" id="IPR050738">
    <property type="entry name" value="Sulfatase"/>
</dbReference>
<keyword evidence="2" id="KW-0732">Signal</keyword>
<feature type="domain" description="Sulfatase N-terminal" evidence="3">
    <location>
        <begin position="22"/>
        <end position="335"/>
    </location>
</feature>
<evidence type="ECO:0000313" key="4">
    <source>
        <dbReference type="EMBL" id="MBK9718626.1"/>
    </source>
</evidence>
<dbReference type="PANTHER" id="PTHR42693">
    <property type="entry name" value="ARYLSULFATASE FAMILY MEMBER"/>
    <property type="match status" value="1"/>
</dbReference>
<comment type="similarity">
    <text evidence="1">Belongs to the sulfatase family.</text>
</comment>
<evidence type="ECO:0000259" key="3">
    <source>
        <dbReference type="Pfam" id="PF00884"/>
    </source>
</evidence>
<dbReference type="PANTHER" id="PTHR42693:SF33">
    <property type="entry name" value="ARYLSULFATASE"/>
    <property type="match status" value="1"/>
</dbReference>
<accession>A0A9D7SC00</accession>
<dbReference type="NCBIfam" id="TIGR04183">
    <property type="entry name" value="Por_Secre_tail"/>
    <property type="match status" value="1"/>
</dbReference>